<dbReference type="InterPro" id="IPR013113">
    <property type="entry name" value="SIP_FAD-bd"/>
</dbReference>
<dbReference type="Proteomes" id="UP000746595">
    <property type="component" value="Unassembled WGS sequence"/>
</dbReference>
<dbReference type="Gene3D" id="3.40.50.80">
    <property type="entry name" value="Nucleotide-binding domain of ferredoxin-NADP reductase (FNR) module"/>
    <property type="match status" value="1"/>
</dbReference>
<dbReference type="PANTHER" id="PTHR30157">
    <property type="entry name" value="FERRIC REDUCTASE, NADPH-DEPENDENT"/>
    <property type="match status" value="1"/>
</dbReference>
<dbReference type="InterPro" id="IPR039261">
    <property type="entry name" value="FNR_nucleotide-bd"/>
</dbReference>
<dbReference type="InterPro" id="IPR039374">
    <property type="entry name" value="SIP_fam"/>
</dbReference>
<comment type="caution">
    <text evidence="2">The sequence shown here is derived from an EMBL/GenBank/DDBJ whole genome shotgun (WGS) entry which is preliminary data.</text>
</comment>
<dbReference type="Pfam" id="PF04954">
    <property type="entry name" value="SIP"/>
    <property type="match status" value="1"/>
</dbReference>
<organism evidence="2 3">
    <name type="scientific">Paeniglutamicibacter terrestris</name>
    <dbReference type="NCBI Taxonomy" id="2723403"/>
    <lineage>
        <taxon>Bacteria</taxon>
        <taxon>Bacillati</taxon>
        <taxon>Actinomycetota</taxon>
        <taxon>Actinomycetes</taxon>
        <taxon>Micrococcales</taxon>
        <taxon>Micrococcaceae</taxon>
        <taxon>Paeniglutamicibacter</taxon>
    </lineage>
</organism>
<protein>
    <submittedName>
        <fullName evidence="2">Siderophore-interacting protein</fullName>
    </submittedName>
</protein>
<dbReference type="InterPro" id="IPR007037">
    <property type="entry name" value="SIP_rossman_dom"/>
</dbReference>
<dbReference type="Gene3D" id="2.40.30.10">
    <property type="entry name" value="Translation factors"/>
    <property type="match status" value="1"/>
</dbReference>
<proteinExistence type="predicted"/>
<evidence type="ECO:0000313" key="3">
    <source>
        <dbReference type="Proteomes" id="UP000746595"/>
    </source>
</evidence>
<sequence>MAAARVAAQTPGLIHAQVLRSLRLGHSFQRVTLGHGTLRDFVPLGFDQWFRLFLPSAAGSLERLPQKLDTLAYLKYLALPKGARPILRNYTVAEFRPAGLQGPELDVDFVLHSAPDGSLGPAARWARDALPGEKVAFIDEGLGFNRPGHLESVFIVADETGLPAAAGVLAALPRHITGTALLEVPDVADRRDVPAPAGVEVRWLPRTGTALPGSVALDALRALQIPREPFYGWVVGESLLASGVRRHWVGAGVPKSHITFCGYWKNGARH</sequence>
<dbReference type="InterPro" id="IPR017938">
    <property type="entry name" value="Riboflavin_synthase-like_b-brl"/>
</dbReference>
<feature type="domain" description="FAD-binding FR-type" evidence="1">
    <location>
        <begin position="11"/>
        <end position="147"/>
    </location>
</feature>
<dbReference type="CDD" id="cd06193">
    <property type="entry name" value="siderophore_interacting"/>
    <property type="match status" value="1"/>
</dbReference>
<gene>
    <name evidence="2" type="ORF">HED64_16535</name>
</gene>
<dbReference type="PROSITE" id="PS51384">
    <property type="entry name" value="FAD_FR"/>
    <property type="match status" value="1"/>
</dbReference>
<dbReference type="Pfam" id="PF08021">
    <property type="entry name" value="FAD_binding_9"/>
    <property type="match status" value="1"/>
</dbReference>
<reference evidence="2 3" key="1">
    <citation type="submission" date="2020-04" db="EMBL/GenBank/DDBJ databases">
        <title>Paeniglutamicibacter sp. ANT13_2, a novel actinomycete isolated from sediment in Antarctica.</title>
        <authorList>
            <person name="Sakdapetsiri C."/>
            <person name="Pinyakong O."/>
        </authorList>
    </citation>
    <scope>NUCLEOTIDE SEQUENCE [LARGE SCALE GENOMIC DNA]</scope>
    <source>
        <strain evidence="2 3">ANT13_2</strain>
    </source>
</reference>
<evidence type="ECO:0000313" key="2">
    <source>
        <dbReference type="EMBL" id="NKG22308.1"/>
    </source>
</evidence>
<dbReference type="InterPro" id="IPR017927">
    <property type="entry name" value="FAD-bd_FR_type"/>
</dbReference>
<dbReference type="EMBL" id="JAAWVT010000010">
    <property type="protein sequence ID" value="NKG22308.1"/>
    <property type="molecule type" value="Genomic_DNA"/>
</dbReference>
<accession>A0ABX1G7Q1</accession>
<name>A0ABX1G7Q1_9MICC</name>
<evidence type="ECO:0000259" key="1">
    <source>
        <dbReference type="PROSITE" id="PS51384"/>
    </source>
</evidence>
<dbReference type="SUPFAM" id="SSF63380">
    <property type="entry name" value="Riboflavin synthase domain-like"/>
    <property type="match status" value="1"/>
</dbReference>
<dbReference type="PANTHER" id="PTHR30157:SF0">
    <property type="entry name" value="NADPH-DEPENDENT FERRIC-CHELATE REDUCTASE"/>
    <property type="match status" value="1"/>
</dbReference>
<keyword evidence="3" id="KW-1185">Reference proteome</keyword>